<dbReference type="GO" id="GO:0003677">
    <property type="term" value="F:DNA binding"/>
    <property type="evidence" value="ECO:0007669"/>
    <property type="project" value="InterPro"/>
</dbReference>
<reference evidence="3" key="2">
    <citation type="submission" date="2021-04" db="EMBL/GenBank/DDBJ databases">
        <authorList>
            <person name="Gilroy R."/>
        </authorList>
    </citation>
    <scope>NUCLEOTIDE SEQUENCE</scope>
    <source>
        <strain evidence="3">CHK179-7159</strain>
    </source>
</reference>
<proteinExistence type="inferred from homology"/>
<dbReference type="InterPro" id="IPR052345">
    <property type="entry name" value="Rad_response_metalloprotease"/>
</dbReference>
<evidence type="ECO:0000313" key="4">
    <source>
        <dbReference type="Proteomes" id="UP000886858"/>
    </source>
</evidence>
<comment type="similarity">
    <text evidence="1">Belongs to the short-chain fatty acyl-CoA assimilation regulator (ScfR) family.</text>
</comment>
<organism evidence="3 4">
    <name type="scientific">Candidatus Eisenbergiella merdipullorum</name>
    <dbReference type="NCBI Taxonomy" id="2838553"/>
    <lineage>
        <taxon>Bacteria</taxon>
        <taxon>Bacillati</taxon>
        <taxon>Bacillota</taxon>
        <taxon>Clostridia</taxon>
        <taxon>Lachnospirales</taxon>
        <taxon>Lachnospiraceae</taxon>
        <taxon>Eisenbergiella</taxon>
    </lineage>
</organism>
<dbReference type="PROSITE" id="PS50943">
    <property type="entry name" value="HTH_CROC1"/>
    <property type="match status" value="1"/>
</dbReference>
<dbReference type="InterPro" id="IPR010982">
    <property type="entry name" value="Lambda_DNA-bd_dom_sf"/>
</dbReference>
<dbReference type="AlphaFoldDB" id="A0A9D2I3U1"/>
<dbReference type="Pfam" id="PF06114">
    <property type="entry name" value="Peptidase_M78"/>
    <property type="match status" value="1"/>
</dbReference>
<dbReference type="PANTHER" id="PTHR43236:SF1">
    <property type="entry name" value="BLL7220 PROTEIN"/>
    <property type="match status" value="1"/>
</dbReference>
<dbReference type="SMART" id="SM00530">
    <property type="entry name" value="HTH_XRE"/>
    <property type="match status" value="1"/>
</dbReference>
<dbReference type="SUPFAM" id="SSF47413">
    <property type="entry name" value="lambda repressor-like DNA-binding domains"/>
    <property type="match status" value="1"/>
</dbReference>
<name>A0A9D2I3U1_9FIRM</name>
<dbReference type="EMBL" id="DWYY01000052">
    <property type="protein sequence ID" value="HJA92405.1"/>
    <property type="molecule type" value="Genomic_DNA"/>
</dbReference>
<sequence>MTSTIIPSRITEAREARAKSMEELADSIGVTRQSISKYERGIIKPSPEMLQAISYSLGFPPDFFYKLEAKSNAGSSPLFFRSNSNIAKKVKTACRYQIKWTDEIKKQLEKYVDFVDRDLPTIDKNFEDLSFEDIEELALSIRKDWGINGDPVNDLIGLLENKGVIVTQFATNKLCAFKGIDAFSCWRDGTPYILYHSIQKSAVRTRFSILHELGHLIMHSSITEDDSVKKEIVDMADMQADRFAAAFLLPATSFPEDIRSTSLISLEMVKKKWGVALSTIIKRCETLELLTENQINYLKRQMTTKKYWHKEPLDDVLTVAEPEMIRDAIYLLIDNGIITKTAFINESGLSVDDLECICGLPEEFFDDFNKRKKPMLRLVKSV</sequence>
<dbReference type="Gene3D" id="1.10.10.2910">
    <property type="match status" value="1"/>
</dbReference>
<dbReference type="CDD" id="cd00093">
    <property type="entry name" value="HTH_XRE"/>
    <property type="match status" value="1"/>
</dbReference>
<dbReference type="InterPro" id="IPR010359">
    <property type="entry name" value="IrrE_HExxH"/>
</dbReference>
<reference evidence="3" key="1">
    <citation type="journal article" date="2021" name="PeerJ">
        <title>Extensive microbial diversity within the chicken gut microbiome revealed by metagenomics and culture.</title>
        <authorList>
            <person name="Gilroy R."/>
            <person name="Ravi A."/>
            <person name="Getino M."/>
            <person name="Pursley I."/>
            <person name="Horton D.L."/>
            <person name="Alikhan N.F."/>
            <person name="Baker D."/>
            <person name="Gharbi K."/>
            <person name="Hall N."/>
            <person name="Watson M."/>
            <person name="Adriaenssens E.M."/>
            <person name="Foster-Nyarko E."/>
            <person name="Jarju S."/>
            <person name="Secka A."/>
            <person name="Antonio M."/>
            <person name="Oren A."/>
            <person name="Chaudhuri R.R."/>
            <person name="La Ragione R."/>
            <person name="Hildebrand F."/>
            <person name="Pallen M.J."/>
        </authorList>
    </citation>
    <scope>NUCLEOTIDE SEQUENCE</scope>
    <source>
        <strain evidence="3">CHK179-7159</strain>
    </source>
</reference>
<comment type="caution">
    <text evidence="3">The sequence shown here is derived from an EMBL/GenBank/DDBJ whole genome shotgun (WGS) entry which is preliminary data.</text>
</comment>
<gene>
    <name evidence="3" type="ORF">H9717_04715</name>
</gene>
<dbReference type="Proteomes" id="UP000886858">
    <property type="component" value="Unassembled WGS sequence"/>
</dbReference>
<evidence type="ECO:0000256" key="1">
    <source>
        <dbReference type="ARBA" id="ARBA00007227"/>
    </source>
</evidence>
<dbReference type="Gene3D" id="1.10.260.40">
    <property type="entry name" value="lambda repressor-like DNA-binding domains"/>
    <property type="match status" value="1"/>
</dbReference>
<dbReference type="InterPro" id="IPR001387">
    <property type="entry name" value="Cro/C1-type_HTH"/>
</dbReference>
<dbReference type="Pfam" id="PF01381">
    <property type="entry name" value="HTH_3"/>
    <property type="match status" value="1"/>
</dbReference>
<accession>A0A9D2I3U1</accession>
<evidence type="ECO:0000313" key="3">
    <source>
        <dbReference type="EMBL" id="HJA92405.1"/>
    </source>
</evidence>
<dbReference type="PANTHER" id="PTHR43236">
    <property type="entry name" value="ANTITOXIN HIGA1"/>
    <property type="match status" value="1"/>
</dbReference>
<protein>
    <submittedName>
        <fullName evidence="3">XRE family transcriptional regulator</fullName>
    </submittedName>
</protein>
<feature type="domain" description="HTH cro/C1-type" evidence="2">
    <location>
        <begin position="10"/>
        <end position="64"/>
    </location>
</feature>
<evidence type="ECO:0000259" key="2">
    <source>
        <dbReference type="PROSITE" id="PS50943"/>
    </source>
</evidence>